<name>M1Z5F7_9FIRM</name>
<dbReference type="InterPro" id="IPR025156">
    <property type="entry name" value="RNase_M5_C"/>
</dbReference>
<evidence type="ECO:0000256" key="8">
    <source>
        <dbReference type="ARBA" id="ARBA00022801"/>
    </source>
</evidence>
<dbReference type="Gene3D" id="3.40.1360.10">
    <property type="match status" value="1"/>
</dbReference>
<keyword evidence="5" id="KW-0479">Metal-binding</keyword>
<dbReference type="HAMAP" id="MF_01469">
    <property type="entry name" value="RNase_M5"/>
    <property type="match status" value="1"/>
</dbReference>
<dbReference type="Proteomes" id="UP000245423">
    <property type="component" value="Chromosome 1"/>
</dbReference>
<dbReference type="Pfam" id="PF13331">
    <property type="entry name" value="DUF4093"/>
    <property type="match status" value="1"/>
</dbReference>
<evidence type="ECO:0000259" key="13">
    <source>
        <dbReference type="PROSITE" id="PS50880"/>
    </source>
</evidence>
<dbReference type="CDD" id="cd01027">
    <property type="entry name" value="TOPRIM_RNase_M5_like"/>
    <property type="match status" value="1"/>
</dbReference>
<dbReference type="RefSeq" id="WP_005582928.1">
    <property type="nucleotide sequence ID" value="NZ_LT669839.1"/>
</dbReference>
<dbReference type="GO" id="GO:0046872">
    <property type="term" value="F:metal ion binding"/>
    <property type="evidence" value="ECO:0007669"/>
    <property type="project" value="UniProtKB-KW"/>
</dbReference>
<keyword evidence="10 11" id="KW-0694">RNA-binding</keyword>
<dbReference type="AlphaFoldDB" id="M1Z5F7"/>
<evidence type="ECO:0000256" key="11">
    <source>
        <dbReference type="HAMAP-Rule" id="MF_01469"/>
    </source>
</evidence>
<keyword evidence="6 11" id="KW-0699">rRNA-binding</keyword>
<comment type="similarity">
    <text evidence="11">Belongs to the ribonuclease M5 family.</text>
</comment>
<comment type="function">
    <text evidence="11">Required for correct processing of both the 5' and 3' ends of 5S rRNA precursor. Cleaves both sides of a double-stranded region yielding mature 5S rRNA in one step.</text>
</comment>
<sequence length="181" mass="20290">MIKEIIIVEGKDDITAVKGAVEAEVIATGGFGYDKKFIENLKIIAEKRGIIILTDPDYAGEKIRKNLSKYIKNCKHAFLPQGKALKKGDVGVENATKEDIAKAIKKARPIIMKKREEFIKEDLIELGLIGSLNSQRKRETLGNILGIGYGNSKQFLNRLNNFGITKEEFIEALEMMEEYEG</sequence>
<organism evidence="14 15">
    <name type="scientific">[Clostridium] ultunense Esp</name>
    <dbReference type="NCBI Taxonomy" id="1288971"/>
    <lineage>
        <taxon>Bacteria</taxon>
        <taxon>Bacillati</taxon>
        <taxon>Bacillota</taxon>
        <taxon>Tissierellia</taxon>
        <taxon>Tissierellales</taxon>
        <taxon>Tepidimicrobiaceae</taxon>
        <taxon>Schnuerera</taxon>
    </lineage>
</organism>
<evidence type="ECO:0000256" key="7">
    <source>
        <dbReference type="ARBA" id="ARBA00022759"/>
    </source>
</evidence>
<reference evidence="14 15" key="1">
    <citation type="submission" date="2016-11" db="EMBL/GenBank/DDBJ databases">
        <authorList>
            <person name="Manzoor S."/>
        </authorList>
    </citation>
    <scope>NUCLEOTIDE SEQUENCE [LARGE SCALE GENOMIC DNA]</scope>
    <source>
        <strain evidence="14">Clostridium ultunense strain Esp</strain>
    </source>
</reference>
<keyword evidence="1 11" id="KW-0963">Cytoplasm</keyword>
<evidence type="ECO:0000313" key="14">
    <source>
        <dbReference type="EMBL" id="SHD76162.1"/>
    </source>
</evidence>
<keyword evidence="8 11" id="KW-0378">Hydrolase</keyword>
<dbReference type="InterPro" id="IPR034141">
    <property type="entry name" value="TOPRIM_RNase_M5-like"/>
</dbReference>
<dbReference type="NCBIfam" id="TIGR00334">
    <property type="entry name" value="5S_RNA_mat_M5"/>
    <property type="match status" value="1"/>
</dbReference>
<evidence type="ECO:0000256" key="10">
    <source>
        <dbReference type="ARBA" id="ARBA00022884"/>
    </source>
</evidence>
<dbReference type="OrthoDB" id="9791329at2"/>
<dbReference type="GO" id="GO:0006364">
    <property type="term" value="P:rRNA processing"/>
    <property type="evidence" value="ECO:0007669"/>
    <property type="project" value="UniProtKB-UniRule"/>
</dbReference>
<keyword evidence="4 11" id="KW-0540">Nuclease</keyword>
<dbReference type="InterPro" id="IPR006171">
    <property type="entry name" value="TOPRIM_dom"/>
</dbReference>
<evidence type="ECO:0000256" key="4">
    <source>
        <dbReference type="ARBA" id="ARBA00022722"/>
    </source>
</evidence>
<dbReference type="EC" id="3.1.26.8" evidence="11 12"/>
<evidence type="ECO:0000256" key="3">
    <source>
        <dbReference type="ARBA" id="ARBA00022552"/>
    </source>
</evidence>
<dbReference type="PROSITE" id="PS50880">
    <property type="entry name" value="TOPRIM"/>
    <property type="match status" value="1"/>
</dbReference>
<evidence type="ECO:0000256" key="2">
    <source>
        <dbReference type="ARBA" id="ARBA00022517"/>
    </source>
</evidence>
<dbReference type="SUPFAM" id="SSF110455">
    <property type="entry name" value="Toprim domain"/>
    <property type="match status" value="1"/>
</dbReference>
<evidence type="ECO:0000256" key="5">
    <source>
        <dbReference type="ARBA" id="ARBA00022723"/>
    </source>
</evidence>
<accession>M1Z5F7</accession>
<dbReference type="GO" id="GO:0043822">
    <property type="term" value="F:ribonuclease M5 activity"/>
    <property type="evidence" value="ECO:0007669"/>
    <property type="project" value="UniProtKB-UniRule"/>
</dbReference>
<keyword evidence="3 11" id="KW-0698">rRNA processing</keyword>
<dbReference type="PANTHER" id="PTHR39156">
    <property type="entry name" value="RIBONUCLEASE M5"/>
    <property type="match status" value="1"/>
</dbReference>
<dbReference type="GO" id="GO:0019843">
    <property type="term" value="F:rRNA binding"/>
    <property type="evidence" value="ECO:0007669"/>
    <property type="project" value="UniProtKB-KW"/>
</dbReference>
<keyword evidence="7 11" id="KW-0255">Endonuclease</keyword>
<dbReference type="PANTHER" id="PTHR39156:SF1">
    <property type="entry name" value="RIBONUCLEASE M5"/>
    <property type="match status" value="1"/>
</dbReference>
<evidence type="ECO:0000256" key="12">
    <source>
        <dbReference type="NCBIfam" id="TIGR00334"/>
    </source>
</evidence>
<evidence type="ECO:0000313" key="15">
    <source>
        <dbReference type="Proteomes" id="UP000245423"/>
    </source>
</evidence>
<dbReference type="GO" id="GO:0005737">
    <property type="term" value="C:cytoplasm"/>
    <property type="evidence" value="ECO:0007669"/>
    <property type="project" value="UniProtKB-SubCell"/>
</dbReference>
<dbReference type="HOGENOM" id="CLU_109405_0_0_9"/>
<dbReference type="InterPro" id="IPR004466">
    <property type="entry name" value="RNase_M5"/>
</dbReference>
<comment type="catalytic activity">
    <reaction evidence="11">
        <text>Endonucleolytic cleavage of RNA, removing 21 and 42 nucleotides, respectively, from the 5'- and 3'-termini of a 5S-rRNA precursor.</text>
        <dbReference type="EC" id="3.1.26.8"/>
    </reaction>
</comment>
<feature type="domain" description="Toprim" evidence="13">
    <location>
        <begin position="3"/>
        <end position="86"/>
    </location>
</feature>
<dbReference type="Pfam" id="PF01751">
    <property type="entry name" value="Toprim"/>
    <property type="match status" value="1"/>
</dbReference>
<keyword evidence="15" id="KW-1185">Reference proteome</keyword>
<dbReference type="EMBL" id="LT669839">
    <property type="protein sequence ID" value="SHD76162.1"/>
    <property type="molecule type" value="Genomic_DNA"/>
</dbReference>
<comment type="subcellular location">
    <subcellularLocation>
        <location evidence="11">Cytoplasm</location>
    </subcellularLocation>
</comment>
<keyword evidence="2 11" id="KW-0690">Ribosome biogenesis</keyword>
<evidence type="ECO:0000256" key="9">
    <source>
        <dbReference type="ARBA" id="ARBA00022842"/>
    </source>
</evidence>
<dbReference type="SMART" id="SM00493">
    <property type="entry name" value="TOPRIM"/>
    <property type="match status" value="1"/>
</dbReference>
<protein>
    <recommendedName>
        <fullName evidence="11 12">Ribonuclease M5</fullName>
        <ecNumber evidence="11 12">3.1.26.8</ecNumber>
    </recommendedName>
    <alternativeName>
        <fullName evidence="11">RNase M5</fullName>
    </alternativeName>
    <alternativeName>
        <fullName evidence="11">Ribosomal RNA terminal maturase M5</fullName>
    </alternativeName>
</protein>
<evidence type="ECO:0000256" key="6">
    <source>
        <dbReference type="ARBA" id="ARBA00022730"/>
    </source>
</evidence>
<keyword evidence="9" id="KW-0460">Magnesium</keyword>
<gene>
    <name evidence="11 14" type="primary">rnmV</name>
    <name evidence="14" type="ORF">CUESP1_0782</name>
</gene>
<evidence type="ECO:0000256" key="1">
    <source>
        <dbReference type="ARBA" id="ARBA00022490"/>
    </source>
</evidence>
<proteinExistence type="inferred from homology"/>